<keyword evidence="2" id="KW-1185">Reference proteome</keyword>
<proteinExistence type="predicted"/>
<dbReference type="STRING" id="1121432.SAMN02745219_02815"/>
<dbReference type="AlphaFoldDB" id="A0A1M6K8F0"/>
<dbReference type="Proteomes" id="UP000184529">
    <property type="component" value="Unassembled WGS sequence"/>
</dbReference>
<gene>
    <name evidence="1" type="ORF">SAMN02745219_02815</name>
</gene>
<sequence>MQEVFESFFYYCLDAGIYELKISTNLHKFTYLEKIDRFFSFRKTLTYHCCRKAPCSVEAYGEENQFSSFLVRVVLKGYRD</sequence>
<evidence type="ECO:0000313" key="1">
    <source>
        <dbReference type="EMBL" id="SHJ55127.1"/>
    </source>
</evidence>
<name>A0A1M6K8F0_9FIRM</name>
<reference evidence="2" key="1">
    <citation type="submission" date="2016-11" db="EMBL/GenBank/DDBJ databases">
        <authorList>
            <person name="Varghese N."/>
            <person name="Submissions S."/>
        </authorList>
    </citation>
    <scope>NUCLEOTIDE SEQUENCE [LARGE SCALE GENOMIC DNA]</scope>
    <source>
        <strain evidence="2">DSM 16057</strain>
    </source>
</reference>
<protein>
    <submittedName>
        <fullName evidence="1">Uncharacterized protein</fullName>
    </submittedName>
</protein>
<dbReference type="EMBL" id="FQZM01000040">
    <property type="protein sequence ID" value="SHJ55127.1"/>
    <property type="molecule type" value="Genomic_DNA"/>
</dbReference>
<evidence type="ECO:0000313" key="2">
    <source>
        <dbReference type="Proteomes" id="UP000184529"/>
    </source>
</evidence>
<organism evidence="1 2">
    <name type="scientific">Desulfofundulus thermosubterraneus DSM 16057</name>
    <dbReference type="NCBI Taxonomy" id="1121432"/>
    <lineage>
        <taxon>Bacteria</taxon>
        <taxon>Bacillati</taxon>
        <taxon>Bacillota</taxon>
        <taxon>Clostridia</taxon>
        <taxon>Eubacteriales</taxon>
        <taxon>Peptococcaceae</taxon>
        <taxon>Desulfofundulus</taxon>
    </lineage>
</organism>
<accession>A0A1M6K8F0</accession>